<dbReference type="Gene3D" id="3.40.630.30">
    <property type="match status" value="1"/>
</dbReference>
<name>A0ABM6F4K7_9BURK</name>
<dbReference type="EMBL" id="CP017754">
    <property type="protein sequence ID" value="AOZ06333.1"/>
    <property type="molecule type" value="Genomic_DNA"/>
</dbReference>
<organism evidence="1 2">
    <name type="scientific">Cupriavidus malaysiensis</name>
    <dbReference type="NCBI Taxonomy" id="367825"/>
    <lineage>
        <taxon>Bacteria</taxon>
        <taxon>Pseudomonadati</taxon>
        <taxon>Pseudomonadota</taxon>
        <taxon>Betaproteobacteria</taxon>
        <taxon>Burkholderiales</taxon>
        <taxon>Burkholderiaceae</taxon>
        <taxon>Cupriavidus</taxon>
    </lineage>
</organism>
<protein>
    <recommendedName>
        <fullName evidence="3">GNAT family N-acetyltransferase</fullName>
    </recommendedName>
</protein>
<evidence type="ECO:0000313" key="2">
    <source>
        <dbReference type="Proteomes" id="UP000177515"/>
    </source>
</evidence>
<gene>
    <name evidence="1" type="ORF">BKK80_11235</name>
</gene>
<proteinExistence type="predicted"/>
<reference evidence="1 2" key="1">
    <citation type="submission" date="2016-10" db="EMBL/GenBank/DDBJ databases">
        <title>Complete genome sequences of three Cupriavidus strains isolated from various Malaysian environments.</title>
        <authorList>
            <person name="Abdullah A.A.-A."/>
            <person name="Shafie N.A.H."/>
            <person name="Lau N.S."/>
        </authorList>
    </citation>
    <scope>NUCLEOTIDE SEQUENCE [LARGE SCALE GENOMIC DNA]</scope>
    <source>
        <strain evidence="1 2">USMAA1020</strain>
    </source>
</reference>
<evidence type="ECO:0000313" key="1">
    <source>
        <dbReference type="EMBL" id="AOZ06333.1"/>
    </source>
</evidence>
<accession>A0ABM6F4K7</accession>
<sequence>MTQAGFTMLTMRMARQDDPAAIAEIHNGTVPARMVTAGTEPVSAASRQAWCEAQLPRAALPGSVERDLLIPGHRLMAD</sequence>
<dbReference type="Proteomes" id="UP000177515">
    <property type="component" value="Chromosome 1"/>
</dbReference>
<evidence type="ECO:0008006" key="3">
    <source>
        <dbReference type="Google" id="ProtNLM"/>
    </source>
</evidence>
<keyword evidence="2" id="KW-1185">Reference proteome</keyword>